<sequence>MRDAKKGQILLRSDPASAKDYIHIDDVAFLVKEIACRGKQKIYNVAGGRQITHAEWLEQLVCLTGCTVEVEEGAPLVKFVPVDISRVKEEFGFSSQSVFTVLENRI</sequence>
<dbReference type="EMBL" id="AP024086">
    <property type="protein sequence ID" value="BCL60569.1"/>
    <property type="molecule type" value="Genomic_DNA"/>
</dbReference>
<name>A0A8D5FLS0_9BACT</name>
<keyword evidence="2" id="KW-1185">Reference proteome</keyword>
<gene>
    <name evidence="1" type="ORF">DGMP_12620</name>
</gene>
<dbReference type="AlphaFoldDB" id="A0A8D5FLS0"/>
<protein>
    <recommendedName>
        <fullName evidence="3">NAD-dependent epimerase/dehydratase domain-containing protein</fullName>
    </recommendedName>
</protein>
<evidence type="ECO:0000313" key="1">
    <source>
        <dbReference type="EMBL" id="BCL60569.1"/>
    </source>
</evidence>
<reference evidence="1" key="1">
    <citation type="submission" date="2020-09" db="EMBL/GenBank/DDBJ databases">
        <title>Desulfogranum mesoprofundum gen. nov., sp. nov., a novel mesophilic, sulfate-reducing chemolithoautotroph isolated from a deep-sea hydrothermal vent chimney in the Suiyo Seamount.</title>
        <authorList>
            <person name="Hashimoto Y."/>
            <person name="Nakagawa S."/>
        </authorList>
    </citation>
    <scope>NUCLEOTIDE SEQUENCE</scope>
    <source>
        <strain evidence="1">KT2</strain>
    </source>
</reference>
<evidence type="ECO:0008006" key="3">
    <source>
        <dbReference type="Google" id="ProtNLM"/>
    </source>
</evidence>
<dbReference type="KEGG" id="dbk:DGMP_12620"/>
<dbReference type="Proteomes" id="UP000826725">
    <property type="component" value="Chromosome"/>
</dbReference>
<proteinExistence type="predicted"/>
<accession>A0A8D5FLS0</accession>
<evidence type="ECO:0000313" key="2">
    <source>
        <dbReference type="Proteomes" id="UP000826725"/>
    </source>
</evidence>
<organism evidence="1 2">
    <name type="scientific">Desulfomarina profundi</name>
    <dbReference type="NCBI Taxonomy" id="2772557"/>
    <lineage>
        <taxon>Bacteria</taxon>
        <taxon>Pseudomonadati</taxon>
        <taxon>Thermodesulfobacteriota</taxon>
        <taxon>Desulfobulbia</taxon>
        <taxon>Desulfobulbales</taxon>
        <taxon>Desulfobulbaceae</taxon>
        <taxon>Desulfomarina</taxon>
    </lineage>
</organism>